<protein>
    <submittedName>
        <fullName evidence="1">Veg family protein</fullName>
    </submittedName>
</protein>
<dbReference type="Pfam" id="PF06257">
    <property type="entry name" value="VEG"/>
    <property type="match status" value="1"/>
</dbReference>
<evidence type="ECO:0000313" key="2">
    <source>
        <dbReference type="Proteomes" id="UP000675379"/>
    </source>
</evidence>
<sequence length="77" mass="8904">MEYKNITDIRNEIQQNVGRDVNLKANMGRRKMYESSGTIEKVYPSIFVVRLDNDTKGCVSFSYSDVLTKTVMISYKN</sequence>
<dbReference type="InterPro" id="IPR009366">
    <property type="entry name" value="Protein_Veg"/>
</dbReference>
<dbReference type="Proteomes" id="UP000675379">
    <property type="component" value="Unassembled WGS sequence"/>
</dbReference>
<dbReference type="EMBL" id="JAGSCS010000013">
    <property type="protein sequence ID" value="MBR0576703.1"/>
    <property type="molecule type" value="Genomic_DNA"/>
</dbReference>
<dbReference type="PANTHER" id="PTHR40026:SF1">
    <property type="entry name" value="PROTEIN VEG"/>
    <property type="match status" value="1"/>
</dbReference>
<dbReference type="GO" id="GO:0006355">
    <property type="term" value="P:regulation of DNA-templated transcription"/>
    <property type="evidence" value="ECO:0007669"/>
    <property type="project" value="InterPro"/>
</dbReference>
<dbReference type="PIRSF" id="PIRSF037257">
    <property type="entry name" value="DUF1021"/>
    <property type="match status" value="1"/>
</dbReference>
<proteinExistence type="predicted"/>
<dbReference type="Gene3D" id="2.30.30.100">
    <property type="match status" value="1"/>
</dbReference>
<reference evidence="1" key="1">
    <citation type="submission" date="2021-04" db="EMBL/GenBank/DDBJ databases">
        <title>Proteiniclasticum sedimins sp. nov., an obligate anaerobic bacterium isolated from anaerobic sludge.</title>
        <authorList>
            <person name="Liu J."/>
        </authorList>
    </citation>
    <scope>NUCLEOTIDE SEQUENCE</scope>
    <source>
        <strain evidence="1">BAD-10</strain>
    </source>
</reference>
<comment type="caution">
    <text evidence="1">The sequence shown here is derived from an EMBL/GenBank/DDBJ whole genome shotgun (WGS) entry which is preliminary data.</text>
</comment>
<evidence type="ECO:0000313" key="1">
    <source>
        <dbReference type="EMBL" id="MBR0576703.1"/>
    </source>
</evidence>
<dbReference type="RefSeq" id="WP_211802037.1">
    <property type="nucleotide sequence ID" value="NZ_JAGSCS010000013.1"/>
</dbReference>
<dbReference type="AlphaFoldDB" id="A0A941HRK5"/>
<gene>
    <name evidence="1" type="ORF">KCG48_10180</name>
</gene>
<dbReference type="PANTHER" id="PTHR40026">
    <property type="entry name" value="PROTEIN VEG"/>
    <property type="match status" value="1"/>
</dbReference>
<organism evidence="1 2">
    <name type="scientific">Proteiniclasticum sediminis</name>
    <dbReference type="NCBI Taxonomy" id="2804028"/>
    <lineage>
        <taxon>Bacteria</taxon>
        <taxon>Bacillati</taxon>
        <taxon>Bacillota</taxon>
        <taxon>Clostridia</taxon>
        <taxon>Eubacteriales</taxon>
        <taxon>Clostridiaceae</taxon>
        <taxon>Proteiniclasticum</taxon>
    </lineage>
</organism>
<name>A0A941HRK5_9CLOT</name>
<keyword evidence="2" id="KW-1185">Reference proteome</keyword>
<accession>A0A941HRK5</accession>